<sequence length="156" mass="17673">MPTCSTCAEISNYIANAIDDLNDYAKFSLTYCVQLDEDTIKDIDRNVRIIAKLIIDEIEEGDNYNWIATTAPNLSACHSSVGNAYFICSQSFELEYEFKDSSHERIFCYNCNGKISIKIDILAAEAKVVLKHKLLHERPVNVTMPSEIKSKKLVKI</sequence>
<dbReference type="OrthoDB" id="2425580at2759"/>
<keyword evidence="2" id="KW-1185">Reference proteome</keyword>
<dbReference type="EMBL" id="WTPW01000002">
    <property type="protein sequence ID" value="KAF0562302.1"/>
    <property type="molecule type" value="Genomic_DNA"/>
</dbReference>
<protein>
    <submittedName>
        <fullName evidence="1">Uncharacterized protein</fullName>
    </submittedName>
</protein>
<accession>A0A8H4EWE4</accession>
<reference evidence="1 2" key="1">
    <citation type="journal article" date="2019" name="Environ. Microbiol.">
        <title>At the nexus of three kingdoms: the genome of the mycorrhizal fungus Gigaspora margarita provides insights into plant, endobacterial and fungal interactions.</title>
        <authorList>
            <person name="Venice F."/>
            <person name="Ghignone S."/>
            <person name="Salvioli di Fossalunga A."/>
            <person name="Amselem J."/>
            <person name="Novero M."/>
            <person name="Xianan X."/>
            <person name="Sedzielewska Toro K."/>
            <person name="Morin E."/>
            <person name="Lipzen A."/>
            <person name="Grigoriev I.V."/>
            <person name="Henrissat B."/>
            <person name="Martin F.M."/>
            <person name="Bonfante P."/>
        </authorList>
    </citation>
    <scope>NUCLEOTIDE SEQUENCE [LARGE SCALE GENOMIC DNA]</scope>
    <source>
        <strain evidence="1 2">BEG34</strain>
    </source>
</reference>
<gene>
    <name evidence="1" type="ORF">F8M41_000075</name>
</gene>
<evidence type="ECO:0000313" key="1">
    <source>
        <dbReference type="EMBL" id="KAF0562302.1"/>
    </source>
</evidence>
<comment type="caution">
    <text evidence="1">The sequence shown here is derived from an EMBL/GenBank/DDBJ whole genome shotgun (WGS) entry which is preliminary data.</text>
</comment>
<name>A0A8H4EWE4_GIGMA</name>
<proteinExistence type="predicted"/>
<dbReference type="Proteomes" id="UP000439903">
    <property type="component" value="Unassembled WGS sequence"/>
</dbReference>
<evidence type="ECO:0000313" key="2">
    <source>
        <dbReference type="Proteomes" id="UP000439903"/>
    </source>
</evidence>
<organism evidence="1 2">
    <name type="scientific">Gigaspora margarita</name>
    <dbReference type="NCBI Taxonomy" id="4874"/>
    <lineage>
        <taxon>Eukaryota</taxon>
        <taxon>Fungi</taxon>
        <taxon>Fungi incertae sedis</taxon>
        <taxon>Mucoromycota</taxon>
        <taxon>Glomeromycotina</taxon>
        <taxon>Glomeromycetes</taxon>
        <taxon>Diversisporales</taxon>
        <taxon>Gigasporaceae</taxon>
        <taxon>Gigaspora</taxon>
    </lineage>
</organism>
<dbReference type="AlphaFoldDB" id="A0A8H4EWE4"/>